<reference evidence="1" key="1">
    <citation type="journal article" date="2014" name="Int. J. Syst. Evol. Microbiol.">
        <title>Complete genome sequence of Corynebacterium casei LMG S-19264T (=DSM 44701T), isolated from a smear-ripened cheese.</title>
        <authorList>
            <consortium name="US DOE Joint Genome Institute (JGI-PGF)"/>
            <person name="Walter F."/>
            <person name="Albersmeier A."/>
            <person name="Kalinowski J."/>
            <person name="Ruckert C."/>
        </authorList>
    </citation>
    <scope>NUCLEOTIDE SEQUENCE</scope>
    <source>
        <strain evidence="1">CGMCC 1.16134</strain>
    </source>
</reference>
<protein>
    <submittedName>
        <fullName evidence="1">Uncharacterized protein</fullName>
    </submittedName>
</protein>
<reference evidence="1" key="2">
    <citation type="submission" date="2020-09" db="EMBL/GenBank/DDBJ databases">
        <authorList>
            <person name="Sun Q."/>
            <person name="Zhou Y."/>
        </authorList>
    </citation>
    <scope>NUCLEOTIDE SEQUENCE</scope>
    <source>
        <strain evidence="1">CGMCC 1.16134</strain>
    </source>
</reference>
<organism evidence="1 2">
    <name type="scientific">Paenibacillus albidus</name>
    <dbReference type="NCBI Taxonomy" id="2041023"/>
    <lineage>
        <taxon>Bacteria</taxon>
        <taxon>Bacillati</taxon>
        <taxon>Bacillota</taxon>
        <taxon>Bacilli</taxon>
        <taxon>Bacillales</taxon>
        <taxon>Paenibacillaceae</taxon>
        <taxon>Paenibacillus</taxon>
    </lineage>
</organism>
<name>A0A917CAC4_9BACL</name>
<keyword evidence="2" id="KW-1185">Reference proteome</keyword>
<gene>
    <name evidence="1" type="ORF">GCM10010912_26220</name>
</gene>
<accession>A0A917CAC4</accession>
<sequence length="52" mass="5892">MHEALGAASGAITDSNRIQALPDGKKEPERYTPLPLFNLMQFYRPYATKLRL</sequence>
<dbReference type="AlphaFoldDB" id="A0A917CAC4"/>
<comment type="caution">
    <text evidence="1">The sequence shown here is derived from an EMBL/GenBank/DDBJ whole genome shotgun (WGS) entry which is preliminary data.</text>
</comment>
<evidence type="ECO:0000313" key="2">
    <source>
        <dbReference type="Proteomes" id="UP000637643"/>
    </source>
</evidence>
<dbReference type="Proteomes" id="UP000637643">
    <property type="component" value="Unassembled WGS sequence"/>
</dbReference>
<evidence type="ECO:0000313" key="1">
    <source>
        <dbReference type="EMBL" id="GGF79972.1"/>
    </source>
</evidence>
<proteinExistence type="predicted"/>
<dbReference type="EMBL" id="BMKR01000009">
    <property type="protein sequence ID" value="GGF79972.1"/>
    <property type="molecule type" value="Genomic_DNA"/>
</dbReference>